<organism evidence="1 2">
    <name type="scientific">Candidatus Pullibacteroides excrementavium</name>
    <dbReference type="NCBI Taxonomy" id="2840905"/>
    <lineage>
        <taxon>Bacteria</taxon>
        <taxon>Pseudomonadati</taxon>
        <taxon>Bacteroidota</taxon>
        <taxon>Bacteroidia</taxon>
        <taxon>Bacteroidales</taxon>
        <taxon>Candidatus Pullibacteroides</taxon>
    </lineage>
</organism>
<reference evidence="1" key="1">
    <citation type="submission" date="2020-10" db="EMBL/GenBank/DDBJ databases">
        <authorList>
            <person name="Gilroy R."/>
        </authorList>
    </citation>
    <scope>NUCLEOTIDE SEQUENCE</scope>
    <source>
        <strain evidence="1">2889</strain>
    </source>
</reference>
<evidence type="ECO:0000313" key="1">
    <source>
        <dbReference type="EMBL" id="MBO8432038.1"/>
    </source>
</evidence>
<feature type="non-terminal residue" evidence="1">
    <location>
        <position position="198"/>
    </location>
</feature>
<sequence>MTLMLMAALPLAAQQTYWDGTASQDWTGTGSEADPYIITTPQQLAGLAEAVNGGRDFRGEYIKLGADLYMCDPDAEQDARPQWTPIGGVNVADETGNGGGYAHDTLRFCGTFDGDGHTVYNVYHSTLPDLSDWDDPFGSGVIDVSGWYRGFFGWVEEATVKNLHLANVNIVGAATVGGLVMVSKNSTITGCSVSGVVG</sequence>
<dbReference type="AlphaFoldDB" id="A0A9D9H252"/>
<dbReference type="Proteomes" id="UP000823612">
    <property type="component" value="Unassembled WGS sequence"/>
</dbReference>
<dbReference type="EMBL" id="JADIMZ010000027">
    <property type="protein sequence ID" value="MBO8432038.1"/>
    <property type="molecule type" value="Genomic_DNA"/>
</dbReference>
<name>A0A9D9H252_9BACT</name>
<protein>
    <submittedName>
        <fullName evidence="1">Uncharacterized protein</fullName>
    </submittedName>
</protein>
<dbReference type="Gene3D" id="2.160.20.110">
    <property type="match status" value="1"/>
</dbReference>
<comment type="caution">
    <text evidence="1">The sequence shown here is derived from an EMBL/GenBank/DDBJ whole genome shotgun (WGS) entry which is preliminary data.</text>
</comment>
<proteinExistence type="predicted"/>
<accession>A0A9D9H252</accession>
<reference evidence="1" key="2">
    <citation type="journal article" date="2021" name="PeerJ">
        <title>Extensive microbial diversity within the chicken gut microbiome revealed by metagenomics and culture.</title>
        <authorList>
            <person name="Gilroy R."/>
            <person name="Ravi A."/>
            <person name="Getino M."/>
            <person name="Pursley I."/>
            <person name="Horton D.L."/>
            <person name="Alikhan N.F."/>
            <person name="Baker D."/>
            <person name="Gharbi K."/>
            <person name="Hall N."/>
            <person name="Watson M."/>
            <person name="Adriaenssens E.M."/>
            <person name="Foster-Nyarko E."/>
            <person name="Jarju S."/>
            <person name="Secka A."/>
            <person name="Antonio M."/>
            <person name="Oren A."/>
            <person name="Chaudhuri R.R."/>
            <person name="La Ragione R."/>
            <person name="Hildebrand F."/>
            <person name="Pallen M.J."/>
        </authorList>
    </citation>
    <scope>NUCLEOTIDE SEQUENCE</scope>
    <source>
        <strain evidence="1">2889</strain>
    </source>
</reference>
<evidence type="ECO:0000313" key="2">
    <source>
        <dbReference type="Proteomes" id="UP000823612"/>
    </source>
</evidence>
<gene>
    <name evidence="1" type="ORF">IAB08_01930</name>
</gene>